<dbReference type="AlphaFoldDB" id="A0A3E1NWY7"/>
<evidence type="ECO:0000313" key="3">
    <source>
        <dbReference type="Proteomes" id="UP000261174"/>
    </source>
</evidence>
<sequence length="74" mass="7551">MNIAERLVAPTPPFFQKVRNVGLVLLAISGTIAGLPVAVPAVLTQIAGYLAVAGTVMSGISQATVDTGEMAKSR</sequence>
<accession>A0A3E1NWY7</accession>
<dbReference type="EMBL" id="QTJV01000009">
    <property type="protein sequence ID" value="RFM32433.1"/>
    <property type="molecule type" value="Genomic_DNA"/>
</dbReference>
<name>A0A3E1NWY7_9BACT</name>
<keyword evidence="1" id="KW-0472">Membrane</keyword>
<proteinExistence type="predicted"/>
<protein>
    <submittedName>
        <fullName evidence="2">Uncharacterized protein</fullName>
    </submittedName>
</protein>
<keyword evidence="1" id="KW-0812">Transmembrane</keyword>
<organism evidence="2 3">
    <name type="scientific">Chitinophaga silvisoli</name>
    <dbReference type="NCBI Taxonomy" id="2291814"/>
    <lineage>
        <taxon>Bacteria</taxon>
        <taxon>Pseudomonadati</taxon>
        <taxon>Bacteroidota</taxon>
        <taxon>Chitinophagia</taxon>
        <taxon>Chitinophagales</taxon>
        <taxon>Chitinophagaceae</taxon>
        <taxon>Chitinophaga</taxon>
    </lineage>
</organism>
<comment type="caution">
    <text evidence="2">The sequence shown here is derived from an EMBL/GenBank/DDBJ whole genome shotgun (WGS) entry which is preliminary data.</text>
</comment>
<dbReference type="OrthoDB" id="679091at2"/>
<gene>
    <name evidence="2" type="ORF">DXN04_22365</name>
</gene>
<evidence type="ECO:0000256" key="1">
    <source>
        <dbReference type="SAM" id="Phobius"/>
    </source>
</evidence>
<dbReference type="Proteomes" id="UP000261174">
    <property type="component" value="Unassembled WGS sequence"/>
</dbReference>
<feature type="transmembrane region" description="Helical" evidence="1">
    <location>
        <begin position="21"/>
        <end position="40"/>
    </location>
</feature>
<evidence type="ECO:0000313" key="2">
    <source>
        <dbReference type="EMBL" id="RFM32433.1"/>
    </source>
</evidence>
<keyword evidence="3" id="KW-1185">Reference proteome</keyword>
<reference evidence="2 3" key="1">
    <citation type="submission" date="2018-08" db="EMBL/GenBank/DDBJ databases">
        <title>Chitinophaga sp. K20C18050901, a novel bacterium isolated from forest soil.</title>
        <authorList>
            <person name="Wang C."/>
        </authorList>
    </citation>
    <scope>NUCLEOTIDE SEQUENCE [LARGE SCALE GENOMIC DNA]</scope>
    <source>
        <strain evidence="2 3">K20C18050901</strain>
    </source>
</reference>
<keyword evidence="1" id="KW-1133">Transmembrane helix</keyword>